<accession>A0A9W6ZAT1</accession>
<name>A0A9W6ZAT1_9STRA</name>
<dbReference type="OrthoDB" id="269173at2759"/>
<keyword evidence="2" id="KW-1185">Reference proteome</keyword>
<evidence type="ECO:0000313" key="2">
    <source>
        <dbReference type="Proteomes" id="UP001165082"/>
    </source>
</evidence>
<dbReference type="Pfam" id="PF04241">
    <property type="entry name" value="DUF423"/>
    <property type="match status" value="1"/>
</dbReference>
<proteinExistence type="predicted"/>
<dbReference type="AlphaFoldDB" id="A0A9W6ZAT1"/>
<evidence type="ECO:0000313" key="1">
    <source>
        <dbReference type="EMBL" id="GMH47184.1"/>
    </source>
</evidence>
<organism evidence="1 2">
    <name type="scientific">Triparma retinervis</name>
    <dbReference type="NCBI Taxonomy" id="2557542"/>
    <lineage>
        <taxon>Eukaryota</taxon>
        <taxon>Sar</taxon>
        <taxon>Stramenopiles</taxon>
        <taxon>Ochrophyta</taxon>
        <taxon>Bolidophyceae</taxon>
        <taxon>Parmales</taxon>
        <taxon>Triparmaceae</taxon>
        <taxon>Triparma</taxon>
    </lineage>
</organism>
<gene>
    <name evidence="1" type="ORF">TrRE_jg320</name>
</gene>
<dbReference type="EMBL" id="BRXZ01003101">
    <property type="protein sequence ID" value="GMH47184.1"/>
    <property type="molecule type" value="Genomic_DNA"/>
</dbReference>
<dbReference type="InterPro" id="IPR006696">
    <property type="entry name" value="DUF423"/>
</dbReference>
<protein>
    <submittedName>
        <fullName evidence="1">Uncharacterized protein</fullName>
    </submittedName>
</protein>
<feature type="non-terminal residue" evidence="1">
    <location>
        <position position="1"/>
    </location>
</feature>
<sequence>MTWQRAIGSLSFASSIGLGAYGSHALPSLPHSTPLAIKQYETANRYHMLHSLALALVPAATPHPIARS</sequence>
<reference evidence="1" key="1">
    <citation type="submission" date="2022-07" db="EMBL/GenBank/DDBJ databases">
        <title>Genome analysis of Parmales, a sister group of diatoms, reveals the evolutionary specialization of diatoms from phago-mixotrophs to photoautotrophs.</title>
        <authorList>
            <person name="Ban H."/>
            <person name="Sato S."/>
            <person name="Yoshikawa S."/>
            <person name="Kazumasa Y."/>
            <person name="Nakamura Y."/>
            <person name="Ichinomiya M."/>
            <person name="Saitoh K."/>
            <person name="Sato N."/>
            <person name="Blanc-Mathieu R."/>
            <person name="Endo H."/>
            <person name="Kuwata A."/>
            <person name="Ogata H."/>
        </authorList>
    </citation>
    <scope>NUCLEOTIDE SEQUENCE</scope>
</reference>
<comment type="caution">
    <text evidence="1">The sequence shown here is derived from an EMBL/GenBank/DDBJ whole genome shotgun (WGS) entry which is preliminary data.</text>
</comment>
<dbReference type="Proteomes" id="UP001165082">
    <property type="component" value="Unassembled WGS sequence"/>
</dbReference>